<name>A0A6J4K960_9BACT</name>
<evidence type="ECO:0000313" key="1">
    <source>
        <dbReference type="EMBL" id="CAA9299365.1"/>
    </source>
</evidence>
<reference evidence="1" key="1">
    <citation type="submission" date="2020-02" db="EMBL/GenBank/DDBJ databases">
        <authorList>
            <person name="Meier V. D."/>
        </authorList>
    </citation>
    <scope>NUCLEOTIDE SEQUENCE</scope>
    <source>
        <strain evidence="1">AVDCRST_MAG68</strain>
    </source>
</reference>
<sequence length="136" mass="14476">MDTGNGLPPVARVREAVRSAVSARKLGPVAAEIGVTPMAVKYFLNGGEPRPSTRRKLEGWWVGEMARSADELDGAVEAAALTLLLRDLPDAERPARFESAVAYLEGVYHAAGSVPPPWLRALRAKIAAGAFDRPSA</sequence>
<dbReference type="AlphaFoldDB" id="A0A6J4K960"/>
<protein>
    <submittedName>
        <fullName evidence="1">Uncharacterized protein</fullName>
    </submittedName>
</protein>
<dbReference type="EMBL" id="CADCTW010000021">
    <property type="protein sequence ID" value="CAA9299365.1"/>
    <property type="molecule type" value="Genomic_DNA"/>
</dbReference>
<gene>
    <name evidence="1" type="ORF">AVDCRST_MAG68-540</name>
</gene>
<organism evidence="1">
    <name type="scientific">uncultured Gemmatimonadota bacterium</name>
    <dbReference type="NCBI Taxonomy" id="203437"/>
    <lineage>
        <taxon>Bacteria</taxon>
        <taxon>Pseudomonadati</taxon>
        <taxon>Gemmatimonadota</taxon>
        <taxon>environmental samples</taxon>
    </lineage>
</organism>
<proteinExistence type="predicted"/>
<accession>A0A6J4K960</accession>